<name>A0A395RN93_9HYPO</name>
<gene>
    <name evidence="1" type="ORF">FLONG3_10576</name>
</gene>
<keyword evidence="2" id="KW-1185">Reference proteome</keyword>
<dbReference type="OrthoDB" id="5243409at2759"/>
<evidence type="ECO:0000313" key="2">
    <source>
        <dbReference type="Proteomes" id="UP000266234"/>
    </source>
</evidence>
<organism evidence="1 2">
    <name type="scientific">Fusarium longipes</name>
    <dbReference type="NCBI Taxonomy" id="694270"/>
    <lineage>
        <taxon>Eukaryota</taxon>
        <taxon>Fungi</taxon>
        <taxon>Dikarya</taxon>
        <taxon>Ascomycota</taxon>
        <taxon>Pezizomycotina</taxon>
        <taxon>Sordariomycetes</taxon>
        <taxon>Hypocreomycetidae</taxon>
        <taxon>Hypocreales</taxon>
        <taxon>Nectriaceae</taxon>
        <taxon>Fusarium</taxon>
    </lineage>
</organism>
<dbReference type="Proteomes" id="UP000266234">
    <property type="component" value="Unassembled WGS sequence"/>
</dbReference>
<accession>A0A395RN93</accession>
<evidence type="ECO:0000313" key="1">
    <source>
        <dbReference type="EMBL" id="RGP61342.1"/>
    </source>
</evidence>
<reference evidence="1 2" key="1">
    <citation type="journal article" date="2018" name="PLoS Pathog.">
        <title>Evolution of structural diversity of trichothecenes, a family of toxins produced by plant pathogenic and entomopathogenic fungi.</title>
        <authorList>
            <person name="Proctor R.H."/>
            <person name="McCormick S.P."/>
            <person name="Kim H.S."/>
            <person name="Cardoza R.E."/>
            <person name="Stanley A.M."/>
            <person name="Lindo L."/>
            <person name="Kelly A."/>
            <person name="Brown D.W."/>
            <person name="Lee T."/>
            <person name="Vaughan M.M."/>
            <person name="Alexander N.J."/>
            <person name="Busman M."/>
            <person name="Gutierrez S."/>
        </authorList>
    </citation>
    <scope>NUCLEOTIDE SEQUENCE [LARGE SCALE GENOMIC DNA]</scope>
    <source>
        <strain evidence="1 2">NRRL 20695</strain>
    </source>
</reference>
<dbReference type="EMBL" id="PXOG01000315">
    <property type="protein sequence ID" value="RGP61342.1"/>
    <property type="molecule type" value="Genomic_DNA"/>
</dbReference>
<sequence>MVAPAQKNSSTGYPIYLYTTPTADQNKFWKRTVDVIGHWAICINGYCYELTRITPREKKYWIRCLPEKEWKRVKRVEGRRITERDPLGPTAKEWTHEEIKHIAELIWDGPLRNTYAYDRTNCQVFVRLLVDLVGDSTVKFHFPAFFDKRVKEAGMARDLTYFALSGAVIGANSAIATVCFCAAPLDLSGMLSVCGVAAGQIALNVTVRPS</sequence>
<dbReference type="AlphaFoldDB" id="A0A395RN93"/>
<comment type="caution">
    <text evidence="1">The sequence shown here is derived from an EMBL/GenBank/DDBJ whole genome shotgun (WGS) entry which is preliminary data.</text>
</comment>
<proteinExistence type="predicted"/>
<protein>
    <submittedName>
        <fullName evidence="1">Uncharacterized protein</fullName>
    </submittedName>
</protein>